<dbReference type="InterPro" id="IPR009218">
    <property type="entry name" value="HD_phosphohydro"/>
</dbReference>
<gene>
    <name evidence="1" type="ORF">PLXY2_LOCUS10780</name>
</gene>
<organism evidence="1 2">
    <name type="scientific">Plutella xylostella</name>
    <name type="common">Diamondback moth</name>
    <name type="synonym">Plutella maculipennis</name>
    <dbReference type="NCBI Taxonomy" id="51655"/>
    <lineage>
        <taxon>Eukaryota</taxon>
        <taxon>Metazoa</taxon>
        <taxon>Ecdysozoa</taxon>
        <taxon>Arthropoda</taxon>
        <taxon>Hexapoda</taxon>
        <taxon>Insecta</taxon>
        <taxon>Pterygota</taxon>
        <taxon>Neoptera</taxon>
        <taxon>Endopterygota</taxon>
        <taxon>Lepidoptera</taxon>
        <taxon>Glossata</taxon>
        <taxon>Ditrysia</taxon>
        <taxon>Yponomeutoidea</taxon>
        <taxon>Plutellidae</taxon>
        <taxon>Plutella</taxon>
    </lineage>
</organism>
<protein>
    <submittedName>
        <fullName evidence="1">(diamondback moth) hypothetical protein</fullName>
    </submittedName>
</protein>
<reference evidence="1" key="1">
    <citation type="submission" date="2020-11" db="EMBL/GenBank/DDBJ databases">
        <authorList>
            <person name="Whiteford S."/>
        </authorList>
    </citation>
    <scope>NUCLEOTIDE SEQUENCE</scope>
</reference>
<dbReference type="OrthoDB" id="330671at2759"/>
<accession>A0A8S4FW17</accession>
<dbReference type="AlphaFoldDB" id="A0A8S4FW17"/>
<proteinExistence type="predicted"/>
<evidence type="ECO:0000313" key="1">
    <source>
        <dbReference type="EMBL" id="CAG9132516.1"/>
    </source>
</evidence>
<evidence type="ECO:0000313" key="2">
    <source>
        <dbReference type="Proteomes" id="UP000653454"/>
    </source>
</evidence>
<dbReference type="Proteomes" id="UP000653454">
    <property type="component" value="Unassembled WGS sequence"/>
</dbReference>
<name>A0A8S4FW17_PLUXY</name>
<dbReference type="EMBL" id="CAJHNJ030000050">
    <property type="protein sequence ID" value="CAG9132516.1"/>
    <property type="molecule type" value="Genomic_DNA"/>
</dbReference>
<comment type="caution">
    <text evidence="1">The sequence shown here is derived from an EMBL/GenBank/DDBJ whole genome shotgun (WGS) entry which is preliminary data.</text>
</comment>
<dbReference type="PANTHER" id="PTHR21174">
    <property type="match status" value="1"/>
</dbReference>
<dbReference type="PANTHER" id="PTHR21174:SF0">
    <property type="entry name" value="HD PHOSPHOHYDROLASE FAMILY PROTEIN-RELATED"/>
    <property type="match status" value="1"/>
</dbReference>
<sequence length="243" mass="27546">MAGSWWRDPTVDDGEEDATSDHAVRLWKSACGTLMAPAPEEAWVQIEEHSAPNTLWHSLKNCVAHQAGVWQNLLAKGMDDVIQPAAFKLALVLRHTPTEVTTTLLNELLRLHPQAQDLTSYILTLLTDDEAGCKNCLPRGENSPISPAPQRDLQLFGDCELAVLAAPMDQYDNHSKLVRAEYSKLSQEHYIELRIKVLNQFSQIPKVFHTPEFQHFEKAARENIEREIRNLREELLTNHGKNI</sequence>
<keyword evidence="2" id="KW-1185">Reference proteome</keyword>